<evidence type="ECO:0000313" key="1">
    <source>
        <dbReference type="EMBL" id="OOQ57028.1"/>
    </source>
</evidence>
<dbReference type="OrthoDB" id="9913217at2"/>
<keyword evidence="2" id="KW-1185">Reference proteome</keyword>
<dbReference type="EMBL" id="MBTF01000037">
    <property type="protein sequence ID" value="OOQ57028.1"/>
    <property type="molecule type" value="Genomic_DNA"/>
</dbReference>
<dbReference type="RefSeq" id="WP_078350898.1">
    <property type="nucleotide sequence ID" value="NZ_MBTF01000037.1"/>
</dbReference>
<dbReference type="AlphaFoldDB" id="A0A1S9P8S9"/>
<gene>
    <name evidence="1" type="ORF">BC343_15955</name>
</gene>
<comment type="caution">
    <text evidence="1">The sequence shown here is derived from an EMBL/GenBank/DDBJ whole genome shotgun (WGS) entry which is preliminary data.</text>
</comment>
<name>A0A1S9P8S9_9SPHI</name>
<dbReference type="Proteomes" id="UP000189739">
    <property type="component" value="Unassembled WGS sequence"/>
</dbReference>
<proteinExistence type="predicted"/>
<protein>
    <recommendedName>
        <fullName evidence="3">Lipoprotein</fullName>
    </recommendedName>
</protein>
<dbReference type="PROSITE" id="PS51257">
    <property type="entry name" value="PROKAR_LIPOPROTEIN"/>
    <property type="match status" value="1"/>
</dbReference>
<organism evidence="1 2">
    <name type="scientific">Mucilaginibacter pedocola</name>
    <dbReference type="NCBI Taxonomy" id="1792845"/>
    <lineage>
        <taxon>Bacteria</taxon>
        <taxon>Pseudomonadati</taxon>
        <taxon>Bacteroidota</taxon>
        <taxon>Sphingobacteriia</taxon>
        <taxon>Sphingobacteriales</taxon>
        <taxon>Sphingobacteriaceae</taxon>
        <taxon>Mucilaginibacter</taxon>
    </lineage>
</organism>
<reference evidence="1 2" key="1">
    <citation type="submission" date="2016-07" db="EMBL/GenBank/DDBJ databases">
        <title>Genomic analysis of zinc-resistant bacterium Mucilaginibacter pedocola TBZ30.</title>
        <authorList>
            <person name="Huang J."/>
            <person name="Tang J."/>
        </authorList>
    </citation>
    <scope>NUCLEOTIDE SEQUENCE [LARGE SCALE GENOMIC DNA]</scope>
    <source>
        <strain evidence="1 2">TBZ30</strain>
    </source>
</reference>
<evidence type="ECO:0008006" key="3">
    <source>
        <dbReference type="Google" id="ProtNLM"/>
    </source>
</evidence>
<accession>A0A1S9P8S9</accession>
<sequence length="112" mass="12866">MKKTLSVIFVLAIIAATQGCLVDIDSEYREAEYNGKIIIKNQTGVGCFGSMIIRSENHYDTIRSLCYCVPRHQDIWSVSNLGDSIFKKKGEMVIYLKKDKKKLRFNYPVCHK</sequence>
<evidence type="ECO:0000313" key="2">
    <source>
        <dbReference type="Proteomes" id="UP000189739"/>
    </source>
</evidence>